<dbReference type="PANTHER" id="PTHR12537:SF13">
    <property type="entry name" value="PUMILIO HOMOLOGY DOMAIN FAMILY MEMBER 4"/>
    <property type="match status" value="1"/>
</dbReference>
<accession>A0A0L0RZZ7</accession>
<reference evidence="11" key="2">
    <citation type="submission" date="2009-11" db="EMBL/GenBank/DDBJ databases">
        <title>The Genome Sequence of Allomyces macrogynus strain ATCC 38327.</title>
        <authorList>
            <consortium name="The Broad Institute Genome Sequencing Platform"/>
            <person name="Russ C."/>
            <person name="Cuomo C."/>
            <person name="Shea T."/>
            <person name="Young S.K."/>
            <person name="Zeng Q."/>
            <person name="Koehrsen M."/>
            <person name="Haas B."/>
            <person name="Borodovsky M."/>
            <person name="Guigo R."/>
            <person name="Alvarado L."/>
            <person name="Berlin A."/>
            <person name="Borenstein D."/>
            <person name="Chen Z."/>
            <person name="Engels R."/>
            <person name="Freedman E."/>
            <person name="Gellesch M."/>
            <person name="Goldberg J."/>
            <person name="Griggs A."/>
            <person name="Gujja S."/>
            <person name="Heiman D."/>
            <person name="Hepburn T."/>
            <person name="Howarth C."/>
            <person name="Jen D."/>
            <person name="Larson L."/>
            <person name="Lewis B."/>
            <person name="Mehta T."/>
            <person name="Park D."/>
            <person name="Pearson M."/>
            <person name="Roberts A."/>
            <person name="Saif S."/>
            <person name="Shenoy N."/>
            <person name="Sisk P."/>
            <person name="Stolte C."/>
            <person name="Sykes S."/>
            <person name="Walk T."/>
            <person name="White J."/>
            <person name="Yandava C."/>
            <person name="Burger G."/>
            <person name="Gray M.W."/>
            <person name="Holland P.W.H."/>
            <person name="King N."/>
            <person name="Lang F.B.F."/>
            <person name="Roger A.J."/>
            <person name="Ruiz-Trillo I."/>
            <person name="Lander E."/>
            <person name="Nusbaum C."/>
        </authorList>
    </citation>
    <scope>NUCLEOTIDE SEQUENCE [LARGE SCALE GENOMIC DNA]</scope>
    <source>
        <strain evidence="11">ATCC 38327</strain>
    </source>
</reference>
<feature type="region of interest" description="Disordered" evidence="7">
    <location>
        <begin position="1"/>
        <end position="230"/>
    </location>
</feature>
<dbReference type="FunFam" id="1.25.10.10:FF:000237">
    <property type="entry name" value="Pumilio homolog 9"/>
    <property type="match status" value="1"/>
</dbReference>
<feature type="compositionally biased region" description="Low complexity" evidence="7">
    <location>
        <begin position="701"/>
        <end position="711"/>
    </location>
</feature>
<feature type="repeat" description="Pumilio" evidence="5">
    <location>
        <begin position="724"/>
        <end position="762"/>
    </location>
</feature>
<evidence type="ECO:0000313" key="11">
    <source>
        <dbReference type="Proteomes" id="UP000054350"/>
    </source>
</evidence>
<proteinExistence type="predicted"/>
<protein>
    <recommendedName>
        <fullName evidence="12">PUM-HD domain-containing protein</fullName>
    </recommendedName>
</protein>
<dbReference type="GO" id="GO:0005737">
    <property type="term" value="C:cytoplasm"/>
    <property type="evidence" value="ECO:0007669"/>
    <property type="project" value="TreeGrafter"/>
</dbReference>
<dbReference type="InterPro" id="IPR033712">
    <property type="entry name" value="Pumilio_RNA-bd"/>
</dbReference>
<dbReference type="SUPFAM" id="SSF90229">
    <property type="entry name" value="CCCH zinc finger"/>
    <property type="match status" value="1"/>
</dbReference>
<dbReference type="OrthoDB" id="668540at2759"/>
<keyword evidence="11" id="KW-1185">Reference proteome</keyword>
<dbReference type="Pfam" id="PF00806">
    <property type="entry name" value="PUF"/>
    <property type="match status" value="8"/>
</dbReference>
<gene>
    <name evidence="10" type="ORF">AMAG_01572</name>
</gene>
<evidence type="ECO:0000256" key="5">
    <source>
        <dbReference type="PROSITE-ProRule" id="PRU00317"/>
    </source>
</evidence>
<evidence type="ECO:0008006" key="12">
    <source>
        <dbReference type="Google" id="ProtNLM"/>
    </source>
</evidence>
<evidence type="ECO:0000313" key="10">
    <source>
        <dbReference type="EMBL" id="KNE55686.1"/>
    </source>
</evidence>
<feature type="region of interest" description="Disordered" evidence="7">
    <location>
        <begin position="636"/>
        <end position="711"/>
    </location>
</feature>
<dbReference type="PROSITE" id="PS50302">
    <property type="entry name" value="PUM"/>
    <property type="match status" value="8"/>
</dbReference>
<dbReference type="SMART" id="SM00025">
    <property type="entry name" value="Pumilio"/>
    <property type="match status" value="8"/>
</dbReference>
<feature type="compositionally biased region" description="Low complexity" evidence="7">
    <location>
        <begin position="96"/>
        <end position="141"/>
    </location>
</feature>
<dbReference type="InterPro" id="IPR000571">
    <property type="entry name" value="Znf_CCCH"/>
</dbReference>
<feature type="domain" description="C3H1-type" evidence="8">
    <location>
        <begin position="466"/>
        <end position="493"/>
    </location>
</feature>
<evidence type="ECO:0000256" key="7">
    <source>
        <dbReference type="SAM" id="MobiDB-lite"/>
    </source>
</evidence>
<dbReference type="GO" id="GO:0008270">
    <property type="term" value="F:zinc ion binding"/>
    <property type="evidence" value="ECO:0007669"/>
    <property type="project" value="UniProtKB-KW"/>
</dbReference>
<dbReference type="Proteomes" id="UP000054350">
    <property type="component" value="Unassembled WGS sequence"/>
</dbReference>
<dbReference type="Gene3D" id="1.25.10.10">
    <property type="entry name" value="Leucine-rich Repeat Variant"/>
    <property type="match status" value="1"/>
</dbReference>
<dbReference type="Gene3D" id="4.10.1000.10">
    <property type="entry name" value="Zinc finger, CCCH-type"/>
    <property type="match status" value="1"/>
</dbReference>
<evidence type="ECO:0000256" key="1">
    <source>
        <dbReference type="ARBA" id="ARBA00022723"/>
    </source>
</evidence>
<feature type="repeat" description="Pumilio" evidence="5">
    <location>
        <begin position="763"/>
        <end position="798"/>
    </location>
</feature>
<feature type="compositionally biased region" description="Low complexity" evidence="7">
    <location>
        <begin position="677"/>
        <end position="693"/>
    </location>
</feature>
<evidence type="ECO:0000259" key="9">
    <source>
        <dbReference type="PROSITE" id="PS50303"/>
    </source>
</evidence>
<keyword evidence="3 6" id="KW-0863">Zinc-finger</keyword>
<feature type="repeat" description="Pumilio" evidence="5">
    <location>
        <begin position="982"/>
        <end position="1020"/>
    </location>
</feature>
<feature type="compositionally biased region" description="Polar residues" evidence="7">
    <location>
        <begin position="147"/>
        <end position="166"/>
    </location>
</feature>
<dbReference type="InterPro" id="IPR016024">
    <property type="entry name" value="ARM-type_fold"/>
</dbReference>
<dbReference type="STRING" id="578462.A0A0L0RZZ7"/>
<name>A0A0L0RZZ7_ALLM3</name>
<feature type="compositionally biased region" description="Polar residues" evidence="7">
    <location>
        <begin position="258"/>
        <end position="268"/>
    </location>
</feature>
<dbReference type="AlphaFoldDB" id="A0A0L0RZZ7"/>
<dbReference type="PANTHER" id="PTHR12537">
    <property type="entry name" value="RNA BINDING PROTEIN PUMILIO-RELATED"/>
    <property type="match status" value="1"/>
</dbReference>
<evidence type="ECO:0000256" key="2">
    <source>
        <dbReference type="ARBA" id="ARBA00022737"/>
    </source>
</evidence>
<reference evidence="10 11" key="1">
    <citation type="submission" date="2009-11" db="EMBL/GenBank/DDBJ databases">
        <title>Annotation of Allomyces macrogynus ATCC 38327.</title>
        <authorList>
            <consortium name="The Broad Institute Genome Sequencing Platform"/>
            <person name="Russ C."/>
            <person name="Cuomo C."/>
            <person name="Burger G."/>
            <person name="Gray M.W."/>
            <person name="Holland P.W.H."/>
            <person name="King N."/>
            <person name="Lang F.B.F."/>
            <person name="Roger A.J."/>
            <person name="Ruiz-Trillo I."/>
            <person name="Young S.K."/>
            <person name="Zeng Q."/>
            <person name="Gargeya S."/>
            <person name="Fitzgerald M."/>
            <person name="Haas B."/>
            <person name="Abouelleil A."/>
            <person name="Alvarado L."/>
            <person name="Arachchi H.M."/>
            <person name="Berlin A."/>
            <person name="Chapman S.B."/>
            <person name="Gearin G."/>
            <person name="Goldberg J."/>
            <person name="Griggs A."/>
            <person name="Gujja S."/>
            <person name="Hansen M."/>
            <person name="Heiman D."/>
            <person name="Howarth C."/>
            <person name="Larimer J."/>
            <person name="Lui A."/>
            <person name="MacDonald P.J.P."/>
            <person name="McCowen C."/>
            <person name="Montmayeur A."/>
            <person name="Murphy C."/>
            <person name="Neiman D."/>
            <person name="Pearson M."/>
            <person name="Priest M."/>
            <person name="Roberts A."/>
            <person name="Saif S."/>
            <person name="Shea T."/>
            <person name="Sisk P."/>
            <person name="Stolte C."/>
            <person name="Sykes S."/>
            <person name="Wortman J."/>
            <person name="Nusbaum C."/>
            <person name="Birren B."/>
        </authorList>
    </citation>
    <scope>NUCLEOTIDE SEQUENCE [LARGE SCALE GENOMIC DNA]</scope>
    <source>
        <strain evidence="10 11">ATCC 38327</strain>
    </source>
</reference>
<dbReference type="CDD" id="cd07920">
    <property type="entry name" value="Pumilio"/>
    <property type="match status" value="1"/>
</dbReference>
<feature type="region of interest" description="Disordered" evidence="7">
    <location>
        <begin position="251"/>
        <end position="293"/>
    </location>
</feature>
<sequence length="1049" mass="111233">MLRAGSVTNLLAPDQQVSGAGAYPPTSAPWIDANTQYPAKSPPAEYPPPPPGLSLERRGSPGQQQQQQQQQHFHVPSSHASPYDPQDPFAYSLAGAQTQQQHQYQQHQYQSAQQQQHQQHQPRTISASSSSSASLAAASDSFIAPPQGTSLLASGRSGSMPSLSTDSHADRPLSSRGSLRAAGSPPTDQQSSTTGPISPPTTTQPEQQNETRQYDAVPGSTRAVTTASAASGPDDLAAAFNASMTLHHRAGEHDAWARTSTSAQSTPGTALDQWGGPFQGDLPARLSPSGASDSYASLNNGGATGSARYQTGSADAMLMSPGGNGGTYDTSAGADWGTTSVPTLSAPLQNDAFTGNAAWTPKAAFSDLSTGIDGNNGAGAASGSYDSSAYGRSASDLYATWPKRSFSGPTVPPSMGDRARLASELNLTHGQLDPMAAHDMRPMHRSHDQAPDLCAPTAPVTSSHVGPAPRVCKYFQEGHCAWGDRCHYLHIVDSAATRGTGGAWHQQQNYGGNPRHSGSYGHHGNSNSSATLFQRLAADAMANNSTGGATGTMSVHQLAGTMPPMDTGYGLYAAEGLAGAAPAHLDNYSSQQSQQHAQSMFAPVTGMPGNSGIMYNAILHHPQLGPVGILPMMAPPSSAGHTGSTGAGGPRGYGGGMGGRRGSNSRQPWYMGGSNALGMSPSLSPMSLSSMGSAHHRGHHGSSVGGIHSPSSLAESEGRFAGMALEDCIGQFLVLAKDQHGCRFMQRKLEEGGAAAGTRLLEELLPQFGELMMDPFGNYLCQKLLEYLSENQKMAILDNVAHDLVGIALNMHGTRAVQKLVDHVHTPGQIARLVQALSRHTVALVKDLNGNHVVQKCLVKLTPSDAQFIFDAVTRHCVEVATHRHGCCVLQRCLDYAAPEPRRRLAQEITTHCLHLVKDPFGNYVVQYVLDMGDSHLIEAVAMRLRGHVPALAMQKFASNVVEKCLRVAHVARDVRRPLIAELYASRDTLDRLLRDAYANYVVQTSIDYADPHQKATLIECLAPLVPLIRNTPYGKRIMAKLNWPPQMI</sequence>
<dbReference type="GO" id="GO:0010608">
    <property type="term" value="P:post-transcriptional regulation of gene expression"/>
    <property type="evidence" value="ECO:0007669"/>
    <property type="project" value="TreeGrafter"/>
</dbReference>
<dbReference type="InterPro" id="IPR001313">
    <property type="entry name" value="Pumilio_RNA-bd_rpt"/>
</dbReference>
<feature type="compositionally biased region" description="Low complexity" evidence="7">
    <location>
        <begin position="516"/>
        <end position="528"/>
    </location>
</feature>
<feature type="compositionally biased region" description="Low complexity" evidence="7">
    <location>
        <begin position="189"/>
        <end position="211"/>
    </location>
</feature>
<feature type="compositionally biased region" description="Low complexity" evidence="7">
    <location>
        <begin position="220"/>
        <end position="230"/>
    </location>
</feature>
<feature type="domain" description="PUM-HD" evidence="9">
    <location>
        <begin position="706"/>
        <end position="1046"/>
    </location>
</feature>
<dbReference type="eggNOG" id="KOG2049">
    <property type="taxonomic scope" value="Eukaryota"/>
</dbReference>
<keyword evidence="1 6" id="KW-0479">Metal-binding</keyword>
<dbReference type="Pfam" id="PF18044">
    <property type="entry name" value="zf-CCCH_4"/>
    <property type="match status" value="1"/>
</dbReference>
<keyword evidence="2" id="KW-0677">Repeat</keyword>
<dbReference type="InterPro" id="IPR033133">
    <property type="entry name" value="PUM-HD"/>
</dbReference>
<dbReference type="SMART" id="SM00356">
    <property type="entry name" value="ZnF_C3H1"/>
    <property type="match status" value="1"/>
</dbReference>
<feature type="region of interest" description="Disordered" evidence="7">
    <location>
        <begin position="500"/>
        <end position="528"/>
    </location>
</feature>
<feature type="repeat" description="Pumilio" evidence="5">
    <location>
        <begin position="799"/>
        <end position="835"/>
    </location>
</feature>
<dbReference type="InterPro" id="IPR011989">
    <property type="entry name" value="ARM-like"/>
</dbReference>
<feature type="repeat" description="Pumilio" evidence="5">
    <location>
        <begin position="872"/>
        <end position="907"/>
    </location>
</feature>
<feature type="compositionally biased region" description="Gly residues" evidence="7">
    <location>
        <begin position="643"/>
        <end position="661"/>
    </location>
</feature>
<dbReference type="PROSITE" id="PS50103">
    <property type="entry name" value="ZF_C3H1"/>
    <property type="match status" value="1"/>
</dbReference>
<dbReference type="SUPFAM" id="SSF48371">
    <property type="entry name" value="ARM repeat"/>
    <property type="match status" value="1"/>
</dbReference>
<evidence type="ECO:0000256" key="4">
    <source>
        <dbReference type="ARBA" id="ARBA00022833"/>
    </source>
</evidence>
<feature type="zinc finger region" description="C3H1-type" evidence="6">
    <location>
        <begin position="466"/>
        <end position="493"/>
    </location>
</feature>
<dbReference type="PROSITE" id="PS50303">
    <property type="entry name" value="PUM_HD"/>
    <property type="match status" value="1"/>
</dbReference>
<feature type="repeat" description="Pumilio" evidence="5">
    <location>
        <begin position="944"/>
        <end position="981"/>
    </location>
</feature>
<dbReference type="VEuPathDB" id="FungiDB:AMAG_01572"/>
<feature type="repeat" description="Pumilio" evidence="5">
    <location>
        <begin position="836"/>
        <end position="871"/>
    </location>
</feature>
<dbReference type="GO" id="GO:0003729">
    <property type="term" value="F:mRNA binding"/>
    <property type="evidence" value="ECO:0007669"/>
    <property type="project" value="TreeGrafter"/>
</dbReference>
<feature type="compositionally biased region" description="Pro residues" evidence="7">
    <location>
        <begin position="40"/>
        <end position="52"/>
    </location>
</feature>
<evidence type="ECO:0000256" key="6">
    <source>
        <dbReference type="PROSITE-ProRule" id="PRU00723"/>
    </source>
</evidence>
<feature type="repeat" description="Pumilio" evidence="5">
    <location>
        <begin position="908"/>
        <end position="943"/>
    </location>
</feature>
<organism evidence="10 11">
    <name type="scientific">Allomyces macrogynus (strain ATCC 38327)</name>
    <name type="common">Allomyces javanicus var. macrogynus</name>
    <dbReference type="NCBI Taxonomy" id="578462"/>
    <lineage>
        <taxon>Eukaryota</taxon>
        <taxon>Fungi</taxon>
        <taxon>Fungi incertae sedis</taxon>
        <taxon>Blastocladiomycota</taxon>
        <taxon>Blastocladiomycetes</taxon>
        <taxon>Blastocladiales</taxon>
        <taxon>Blastocladiaceae</taxon>
        <taxon>Allomyces</taxon>
    </lineage>
</organism>
<evidence type="ECO:0000259" key="8">
    <source>
        <dbReference type="PROSITE" id="PS50103"/>
    </source>
</evidence>
<keyword evidence="4 6" id="KW-0862">Zinc</keyword>
<dbReference type="InterPro" id="IPR036855">
    <property type="entry name" value="Znf_CCCH_sf"/>
</dbReference>
<evidence type="ECO:0000256" key="3">
    <source>
        <dbReference type="ARBA" id="ARBA00022771"/>
    </source>
</evidence>
<dbReference type="InterPro" id="IPR041367">
    <property type="entry name" value="Znf-CCCH_4"/>
</dbReference>
<dbReference type="EMBL" id="GG745329">
    <property type="protein sequence ID" value="KNE55686.1"/>
    <property type="molecule type" value="Genomic_DNA"/>
</dbReference>